<dbReference type="InterPro" id="IPR057425">
    <property type="entry name" value="DUF2921_N"/>
</dbReference>
<keyword evidence="1" id="KW-0732">Signal</keyword>
<comment type="caution">
    <text evidence="3">The sequence shown here is derived from an EMBL/GenBank/DDBJ whole genome shotgun (WGS) entry which is preliminary data.</text>
</comment>
<dbReference type="OrthoDB" id="618601at2759"/>
<gene>
    <name evidence="3" type="ORF">NCGR_LOCUS58380</name>
</gene>
<keyword evidence="4" id="KW-1185">Reference proteome</keyword>
<dbReference type="PANTHER" id="PTHR33389:SF4">
    <property type="entry name" value="PII, URIDYLYLTRANSFERASE (DUF2921)"/>
    <property type="match status" value="1"/>
</dbReference>
<accession>A0A811RWG4</accession>
<proteinExistence type="predicted"/>
<sequence>MSAKLRLVVAFLLPLLAIASAFDPFHQNMPQMEPKMAMGGGQPPFIPHEYVRSADVKRQCRSVLSSATELTFDASRANALMPELTFVKGDGKQDDGGVPLMPFDGTDVSGDDVAPDPLELASFMLTHVDVGRRGKTALNVSGVLGVAVSRNGTGPVMGPYVSPELKVWPGSTELKILFEGVYTENGDGESVLCMVGDALLPRRGSDAGNPWVTKDENILIVLRYPTTRAVRGELTSTNAKSDVAYFDAVHLLSQLGAYSNYKFGSEKLVDKACSTHPYRDDILGGGRGLYKGNSFCGILDRFTSEDVLAVVPNWRCNSTDAVCRRLGPFETDKAIDATDGAFTYVSIVMQDVRCEPRNAPSGESSARVSAVFRAVPPWEHKYSAGKRSGLSGMTLSAEGVWRASTGQLCMVGCLGVGAKACHSRVCLLTVGQITRVDGSGGVAHFPLTIKRTVHPTELWNRFGVSGGAPLSMAYNYMKVRQASEFLRHSEPFEFGAALAKSLLSYPSERGRPIETCGSRASSVMLALPRRPEAAPDGKWTCGEQLDKFRGLFSVFISSWTGLAQTDKLKGRQCISLFPIY</sequence>
<evidence type="ECO:0000259" key="2">
    <source>
        <dbReference type="Pfam" id="PF25333"/>
    </source>
</evidence>
<feature type="domain" description="DUF2921" evidence="2">
    <location>
        <begin position="56"/>
        <end position="250"/>
    </location>
</feature>
<feature type="chain" id="PRO_5032902031" description="DUF2921 domain-containing protein" evidence="1">
    <location>
        <begin position="22"/>
        <end position="580"/>
    </location>
</feature>
<dbReference type="AlphaFoldDB" id="A0A811RWG4"/>
<dbReference type="Pfam" id="PF25333">
    <property type="entry name" value="DUF2921_N"/>
    <property type="match status" value="2"/>
</dbReference>
<feature type="signal peptide" evidence="1">
    <location>
        <begin position="1"/>
        <end position="21"/>
    </location>
</feature>
<protein>
    <recommendedName>
        <fullName evidence="2">DUF2921 domain-containing protein</fullName>
    </recommendedName>
</protein>
<dbReference type="EMBL" id="CAJGYO010000017">
    <property type="protein sequence ID" value="CAD6334282.1"/>
    <property type="molecule type" value="Genomic_DNA"/>
</dbReference>
<dbReference type="Proteomes" id="UP000604825">
    <property type="component" value="Unassembled WGS sequence"/>
</dbReference>
<evidence type="ECO:0000256" key="1">
    <source>
        <dbReference type="SAM" id="SignalP"/>
    </source>
</evidence>
<dbReference type="PANTHER" id="PTHR33389">
    <property type="entry name" value="FAMILY PROTEIN, PUTATIVE (DUF2921)-RELATED"/>
    <property type="match status" value="1"/>
</dbReference>
<feature type="domain" description="DUF2921" evidence="2">
    <location>
        <begin position="269"/>
        <end position="427"/>
    </location>
</feature>
<reference evidence="3" key="1">
    <citation type="submission" date="2020-10" db="EMBL/GenBank/DDBJ databases">
        <authorList>
            <person name="Han B."/>
            <person name="Lu T."/>
            <person name="Zhao Q."/>
            <person name="Huang X."/>
            <person name="Zhao Y."/>
        </authorList>
    </citation>
    <scope>NUCLEOTIDE SEQUENCE</scope>
</reference>
<evidence type="ECO:0000313" key="4">
    <source>
        <dbReference type="Proteomes" id="UP000604825"/>
    </source>
</evidence>
<name>A0A811RWG4_9POAL</name>
<evidence type="ECO:0000313" key="3">
    <source>
        <dbReference type="EMBL" id="CAD6334282.1"/>
    </source>
</evidence>
<organism evidence="3 4">
    <name type="scientific">Miscanthus lutarioriparius</name>
    <dbReference type="NCBI Taxonomy" id="422564"/>
    <lineage>
        <taxon>Eukaryota</taxon>
        <taxon>Viridiplantae</taxon>
        <taxon>Streptophyta</taxon>
        <taxon>Embryophyta</taxon>
        <taxon>Tracheophyta</taxon>
        <taxon>Spermatophyta</taxon>
        <taxon>Magnoliopsida</taxon>
        <taxon>Liliopsida</taxon>
        <taxon>Poales</taxon>
        <taxon>Poaceae</taxon>
        <taxon>PACMAD clade</taxon>
        <taxon>Panicoideae</taxon>
        <taxon>Andropogonodae</taxon>
        <taxon>Andropogoneae</taxon>
        <taxon>Saccharinae</taxon>
        <taxon>Miscanthus</taxon>
    </lineage>
</organism>